<comment type="caution">
    <text evidence="2">The sequence shown here is derived from an EMBL/GenBank/DDBJ whole genome shotgun (WGS) entry which is preliminary data.</text>
</comment>
<protein>
    <recommendedName>
        <fullName evidence="1">Glycosyl transferase family 1 domain-containing protein</fullName>
    </recommendedName>
</protein>
<feature type="domain" description="Glycosyl transferase family 1" evidence="1">
    <location>
        <begin position="1"/>
        <end position="77"/>
    </location>
</feature>
<dbReference type="AlphaFoldDB" id="X1V0V1"/>
<organism evidence="2">
    <name type="scientific">marine sediment metagenome</name>
    <dbReference type="NCBI Taxonomy" id="412755"/>
    <lineage>
        <taxon>unclassified sequences</taxon>
        <taxon>metagenomes</taxon>
        <taxon>ecological metagenomes</taxon>
    </lineage>
</organism>
<reference evidence="2" key="1">
    <citation type="journal article" date="2014" name="Front. Microbiol.">
        <title>High frequency of phylogenetically diverse reductive dehalogenase-homologous genes in deep subseafloor sedimentary metagenomes.</title>
        <authorList>
            <person name="Kawai M."/>
            <person name="Futagami T."/>
            <person name="Toyoda A."/>
            <person name="Takaki Y."/>
            <person name="Nishi S."/>
            <person name="Hori S."/>
            <person name="Arai W."/>
            <person name="Tsubouchi T."/>
            <person name="Morono Y."/>
            <person name="Uchiyama I."/>
            <person name="Ito T."/>
            <person name="Fujiyama A."/>
            <person name="Inagaki F."/>
            <person name="Takami H."/>
        </authorList>
    </citation>
    <scope>NUCLEOTIDE SEQUENCE</scope>
    <source>
        <strain evidence="2">Expedition CK06-06</strain>
    </source>
</reference>
<gene>
    <name evidence="2" type="ORF">S12H4_43635</name>
</gene>
<accession>X1V0V1</accession>
<dbReference type="InterPro" id="IPR050194">
    <property type="entry name" value="Glycosyltransferase_grp1"/>
</dbReference>
<sequence>VLPSTREGFGIVVIEANACGIPVITIDYKDNAARNLIEEGKNGFVCQLNEEEIAQRIMRILENNSCRKMEEACKDLAKKYDWNKIVDEIEGVYSK</sequence>
<dbReference type="PANTHER" id="PTHR45947">
    <property type="entry name" value="SULFOQUINOVOSYL TRANSFERASE SQD2"/>
    <property type="match status" value="1"/>
</dbReference>
<name>X1V0V1_9ZZZZ</name>
<dbReference type="GO" id="GO:0016757">
    <property type="term" value="F:glycosyltransferase activity"/>
    <property type="evidence" value="ECO:0007669"/>
    <property type="project" value="InterPro"/>
</dbReference>
<dbReference type="EMBL" id="BARW01026801">
    <property type="protein sequence ID" value="GAJ09447.1"/>
    <property type="molecule type" value="Genomic_DNA"/>
</dbReference>
<dbReference type="Gene3D" id="3.40.50.2000">
    <property type="entry name" value="Glycogen Phosphorylase B"/>
    <property type="match status" value="2"/>
</dbReference>
<evidence type="ECO:0000259" key="1">
    <source>
        <dbReference type="Pfam" id="PF00534"/>
    </source>
</evidence>
<dbReference type="InterPro" id="IPR001296">
    <property type="entry name" value="Glyco_trans_1"/>
</dbReference>
<evidence type="ECO:0000313" key="2">
    <source>
        <dbReference type="EMBL" id="GAJ09447.1"/>
    </source>
</evidence>
<dbReference type="Pfam" id="PF00534">
    <property type="entry name" value="Glycos_transf_1"/>
    <property type="match status" value="1"/>
</dbReference>
<dbReference type="PANTHER" id="PTHR45947:SF3">
    <property type="entry name" value="SULFOQUINOVOSYL TRANSFERASE SQD2"/>
    <property type="match status" value="1"/>
</dbReference>
<proteinExistence type="predicted"/>
<feature type="non-terminal residue" evidence="2">
    <location>
        <position position="1"/>
    </location>
</feature>
<dbReference type="SUPFAM" id="SSF53756">
    <property type="entry name" value="UDP-Glycosyltransferase/glycogen phosphorylase"/>
    <property type="match status" value="1"/>
</dbReference>